<organism evidence="2 4">
    <name type="scientific">Bordetella bronchialis</name>
    <dbReference type="NCBI Taxonomy" id="463025"/>
    <lineage>
        <taxon>Bacteria</taxon>
        <taxon>Pseudomonadati</taxon>
        <taxon>Pseudomonadota</taxon>
        <taxon>Betaproteobacteria</taxon>
        <taxon>Burkholderiales</taxon>
        <taxon>Alcaligenaceae</taxon>
        <taxon>Bordetella</taxon>
    </lineage>
</organism>
<evidence type="ECO:0008006" key="5">
    <source>
        <dbReference type="Google" id="ProtNLM"/>
    </source>
</evidence>
<evidence type="ECO:0000313" key="2">
    <source>
        <dbReference type="EMBL" id="ANN74123.1"/>
    </source>
</evidence>
<gene>
    <name evidence="1" type="ORF">BAU06_24110</name>
    <name evidence="2" type="ORF">BAU08_24680</name>
</gene>
<dbReference type="Pfam" id="PF06833">
    <property type="entry name" value="MdcE"/>
    <property type="match status" value="1"/>
</dbReference>
<evidence type="ECO:0000313" key="1">
    <source>
        <dbReference type="EMBL" id="ANN68974.1"/>
    </source>
</evidence>
<dbReference type="OrthoDB" id="8558460at2"/>
<name>A0A193FPF3_9BORD</name>
<dbReference type="RefSeq" id="WP_066356597.1">
    <property type="nucleotide sequence ID" value="NZ_CBCSFJ010000002.1"/>
</dbReference>
<dbReference type="STRING" id="463025.BAU08_24680"/>
<dbReference type="SUPFAM" id="SSF52096">
    <property type="entry name" value="ClpP/crotonase"/>
    <property type="match status" value="1"/>
</dbReference>
<dbReference type="EMBL" id="CP016171">
    <property type="protein sequence ID" value="ANN74123.1"/>
    <property type="molecule type" value="Genomic_DNA"/>
</dbReference>
<sequence length="242" mass="25000">MSHDELLQALFPTTAAMAPDAAGILDGMARLADGRDVTVIGLTGARPVGTDLAIDLSGRILRHVATHAGRPLVLLVDAGSQLMARRDELLGLNEYLAHLAKSLYLASATGSRTVGILYGAASAGAMIATAMAVDHLVVVPGADPSVMNLRAMSRVTKLPVAQLRAMAERTPVFAPGVAPMMEMGGIAQQWDEPAEYAARLLALLSGKAGDADDRDALGASRGGRLKAAAIAAKVQDEAAHHA</sequence>
<dbReference type="InterPro" id="IPR029045">
    <property type="entry name" value="ClpP/crotonase-like_dom_sf"/>
</dbReference>
<dbReference type="Proteomes" id="UP000092213">
    <property type="component" value="Chromosome"/>
</dbReference>
<evidence type="ECO:0000313" key="4">
    <source>
        <dbReference type="Proteomes" id="UP000092213"/>
    </source>
</evidence>
<dbReference type="Proteomes" id="UP000091897">
    <property type="component" value="Chromosome"/>
</dbReference>
<dbReference type="EMBL" id="CP016170">
    <property type="protein sequence ID" value="ANN68974.1"/>
    <property type="molecule type" value="Genomic_DNA"/>
</dbReference>
<dbReference type="KEGG" id="bbro:BAU06_24110"/>
<dbReference type="AlphaFoldDB" id="A0A193FPF3"/>
<accession>A0A193FPF3</accession>
<keyword evidence="3" id="KW-1185">Reference proteome</keyword>
<proteinExistence type="predicted"/>
<evidence type="ECO:0000313" key="3">
    <source>
        <dbReference type="Proteomes" id="UP000091897"/>
    </source>
</evidence>
<protein>
    <recommendedName>
        <fullName evidence="5">Biotin-independent malonate decarboxylase subunit gamma</fullName>
    </recommendedName>
</protein>
<reference evidence="3 4" key="1">
    <citation type="submission" date="2016-06" db="EMBL/GenBank/DDBJ databases">
        <title>Complete genome sequences of Bordetella bronchialis and Bordetella flabilis.</title>
        <authorList>
            <person name="LiPuma J.J."/>
            <person name="Spilker T."/>
        </authorList>
    </citation>
    <scope>NUCLEOTIDE SEQUENCE [LARGE SCALE GENOMIC DNA]</scope>
    <source>
        <strain evidence="2 4">AU17976</strain>
        <strain evidence="1 3">AU3182</strain>
    </source>
</reference>
<dbReference type="Gene3D" id="3.90.226.10">
    <property type="entry name" value="2-enoyl-CoA Hydratase, Chain A, domain 1"/>
    <property type="match status" value="1"/>
</dbReference>